<evidence type="ECO:0008006" key="2">
    <source>
        <dbReference type="Google" id="ProtNLM"/>
    </source>
</evidence>
<dbReference type="SUPFAM" id="SSF49899">
    <property type="entry name" value="Concanavalin A-like lectins/glucanases"/>
    <property type="match status" value="1"/>
</dbReference>
<dbReference type="AlphaFoldDB" id="X1PHX6"/>
<dbReference type="InterPro" id="IPR013320">
    <property type="entry name" value="ConA-like_dom_sf"/>
</dbReference>
<organism evidence="1">
    <name type="scientific">marine sediment metagenome</name>
    <dbReference type="NCBI Taxonomy" id="412755"/>
    <lineage>
        <taxon>unclassified sequences</taxon>
        <taxon>metagenomes</taxon>
        <taxon>ecological metagenomes</taxon>
    </lineage>
</organism>
<reference evidence="1" key="1">
    <citation type="journal article" date="2014" name="Front. Microbiol.">
        <title>High frequency of phylogenetically diverse reductive dehalogenase-homologous genes in deep subseafloor sedimentary metagenomes.</title>
        <authorList>
            <person name="Kawai M."/>
            <person name="Futagami T."/>
            <person name="Toyoda A."/>
            <person name="Takaki Y."/>
            <person name="Nishi S."/>
            <person name="Hori S."/>
            <person name="Arai W."/>
            <person name="Tsubouchi T."/>
            <person name="Morono Y."/>
            <person name="Uchiyama I."/>
            <person name="Ito T."/>
            <person name="Fujiyama A."/>
            <person name="Inagaki F."/>
            <person name="Takami H."/>
        </authorList>
    </citation>
    <scope>NUCLEOTIDE SEQUENCE</scope>
    <source>
        <strain evidence="1">Expedition CK06-06</strain>
    </source>
</reference>
<sequence>MPLAKLEIYNNKSWINLNKLYPAEGLVGWWAFDEGAGITAYDHSKNKNHGTLINMTDEDWVDGVVGKALEFDGGVTNEYVSIPDAASLRFGTSDFSIGAFIKAGVDLSFHRGIYCKGGGITEGTFAFYLDKLSGFLRFFTGGTVILDGTIALNDNKLHYIQVIRSGNSLSFYVDSVLDTTTEAGMAGIDLNTAADVFIGWRDVSRFFLGLIDEVRVYNRALVLSEIKA</sequence>
<name>X1PHX6_9ZZZZ</name>
<evidence type="ECO:0000313" key="1">
    <source>
        <dbReference type="EMBL" id="GAI55907.1"/>
    </source>
</evidence>
<dbReference type="Pfam" id="PF13385">
    <property type="entry name" value="Laminin_G_3"/>
    <property type="match status" value="1"/>
</dbReference>
<dbReference type="Gene3D" id="2.60.120.200">
    <property type="match status" value="1"/>
</dbReference>
<protein>
    <recommendedName>
        <fullName evidence="2">LamG-like jellyroll fold domain-containing protein</fullName>
    </recommendedName>
</protein>
<feature type="non-terminal residue" evidence="1">
    <location>
        <position position="228"/>
    </location>
</feature>
<accession>X1PHX6</accession>
<gene>
    <name evidence="1" type="ORF">S06H3_55109</name>
</gene>
<comment type="caution">
    <text evidence="1">The sequence shown here is derived from an EMBL/GenBank/DDBJ whole genome shotgun (WGS) entry which is preliminary data.</text>
</comment>
<proteinExistence type="predicted"/>
<dbReference type="EMBL" id="BARV01035301">
    <property type="protein sequence ID" value="GAI55907.1"/>
    <property type="molecule type" value="Genomic_DNA"/>
</dbReference>